<sequence>MTKLNLKQQAFVDEYIKTGTAYQSAIRAGYSEKYAKSSSHKLLENVGIRAEIDRRMEKLKKDTIADQDEILQYLTSVLRGEVTDQELIPIGIGRGEMEVESLEKRSDTNARTKAAELLGKRYMMWTDKQQIETTATVHFDDDIN</sequence>
<dbReference type="GeneID" id="4643220"/>
<organism evidence="3 4">
    <name type="scientific">Staphylococcus phage PH15</name>
    <dbReference type="NCBI Taxonomy" id="2913977"/>
    <lineage>
        <taxon>Viruses</taxon>
        <taxon>Duplodnaviria</taxon>
        <taxon>Heunggongvirae</taxon>
        <taxon>Uroviricota</taxon>
        <taxon>Caudoviricetes</taxon>
        <taxon>Rockefellervirus</taxon>
        <taxon>Rockefellervirus PH15</taxon>
    </lineage>
</organism>
<proteinExistence type="predicted"/>
<evidence type="ECO:0000256" key="1">
    <source>
        <dbReference type="ARBA" id="ARBA00022612"/>
    </source>
</evidence>
<gene>
    <name evidence="3" type="ORF">ph1</name>
</gene>
<evidence type="ECO:0000313" key="4">
    <source>
        <dbReference type="Proteomes" id="UP000006925"/>
    </source>
</evidence>
<keyword evidence="4" id="KW-1185">Reference proteome</keyword>
<evidence type="ECO:0000313" key="3">
    <source>
        <dbReference type="EMBL" id="ABI21777.1"/>
    </source>
</evidence>
<dbReference type="Gene3D" id="1.10.10.1400">
    <property type="entry name" value="Terminase, small subunit, N-terminal DNA-binding domain, HTH motif"/>
    <property type="match status" value="1"/>
</dbReference>
<dbReference type="OrthoDB" id="9975at10239"/>
<dbReference type="Pfam" id="PF03592">
    <property type="entry name" value="Terminase_2"/>
    <property type="match status" value="1"/>
</dbReference>
<dbReference type="PANTHER" id="PTHR41328">
    <property type="entry name" value="TERMINASE SMALL SUBUNIT-RELATED"/>
    <property type="match status" value="1"/>
</dbReference>
<keyword evidence="2" id="KW-0231">Viral genome packaging</keyword>
<dbReference type="GO" id="GO:0051276">
    <property type="term" value="P:chromosome organization"/>
    <property type="evidence" value="ECO:0007669"/>
    <property type="project" value="InterPro"/>
</dbReference>
<dbReference type="PANTHER" id="PTHR41328:SF2">
    <property type="entry name" value="TERMINASE SMALL SUBUNIT"/>
    <property type="match status" value="1"/>
</dbReference>
<name>A1BU50_9CAUD</name>
<dbReference type="Gene3D" id="6.10.140.2160">
    <property type="match status" value="1"/>
</dbReference>
<keyword evidence="1" id="KW-1188">Viral release from host cell</keyword>
<dbReference type="InterPro" id="IPR052404">
    <property type="entry name" value="SPP1-like_terminase"/>
</dbReference>
<dbReference type="InterPro" id="IPR005335">
    <property type="entry name" value="Terminase_ssu"/>
</dbReference>
<dbReference type="RefSeq" id="YP_950857.1">
    <property type="nucleotide sequence ID" value="NC_008723.1"/>
</dbReference>
<dbReference type="InterPro" id="IPR038713">
    <property type="entry name" value="Terminase_Gp1_N_sf"/>
</dbReference>
<reference evidence="3 4" key="1">
    <citation type="journal article" date="2007" name="J. Bacteriol.">
        <title>First Complete Genome Sequence of Two Staphylococcus epidermidis Bacteriophages.</title>
        <authorList>
            <person name="Daniel A."/>
            <person name="Bonnen P.E."/>
            <person name="Fischetti V.A."/>
        </authorList>
    </citation>
    <scope>NUCLEOTIDE SEQUENCE</scope>
    <source>
        <strain evidence="3">PH15</strain>
    </source>
</reference>
<protein>
    <submittedName>
        <fullName evidence="3">Putative small terminase subunit</fullName>
    </submittedName>
</protein>
<evidence type="ECO:0000256" key="2">
    <source>
        <dbReference type="ARBA" id="ARBA00023219"/>
    </source>
</evidence>
<dbReference type="KEGG" id="vg:4643220"/>
<dbReference type="EMBL" id="DQ834250">
    <property type="protein sequence ID" value="ABI21777.1"/>
    <property type="molecule type" value="Genomic_DNA"/>
</dbReference>
<dbReference type="Proteomes" id="UP000006925">
    <property type="component" value="Segment"/>
</dbReference>
<accession>A1BU50</accession>